<gene>
    <name evidence="1" type="ORF">C474_01746</name>
</gene>
<evidence type="ECO:0000313" key="2">
    <source>
        <dbReference type="Proteomes" id="UP000011513"/>
    </source>
</evidence>
<evidence type="ECO:0000313" key="1">
    <source>
        <dbReference type="EMBL" id="ELZ34391.1"/>
    </source>
</evidence>
<dbReference type="EMBL" id="AOIV01000004">
    <property type="protein sequence ID" value="ELZ34391.1"/>
    <property type="molecule type" value="Genomic_DNA"/>
</dbReference>
<organism evidence="1 2">
    <name type="scientific">Halogeometricum pallidum JCM 14848</name>
    <dbReference type="NCBI Taxonomy" id="1227487"/>
    <lineage>
        <taxon>Archaea</taxon>
        <taxon>Methanobacteriati</taxon>
        <taxon>Methanobacteriota</taxon>
        <taxon>Stenosarchaea group</taxon>
        <taxon>Halobacteria</taxon>
        <taxon>Halobacteriales</taxon>
        <taxon>Haloferacaceae</taxon>
        <taxon>Halogeometricum</taxon>
    </lineage>
</organism>
<comment type="caution">
    <text evidence="1">The sequence shown here is derived from an EMBL/GenBank/DDBJ whole genome shotgun (WGS) entry which is preliminary data.</text>
</comment>
<sequence length="153" mass="16047">MFVVGLLVGGGAVAFVLPGSVTTSPTSSTGAATGCVADPPAGPSSYLVRVPDDDRTTFLFNRTFAHEATSLQIRGTVETPEPGVYVYRVTTAPDTDSEKPAPGDCTPFTQMDGVASVPSDYERFSVVVDGETLATVENDGSHVIFRRVENETA</sequence>
<reference evidence="1 2" key="1">
    <citation type="journal article" date="2014" name="PLoS Genet.">
        <title>Phylogenetically driven sequencing of extremely halophilic archaea reveals strategies for static and dynamic osmo-response.</title>
        <authorList>
            <person name="Becker E.A."/>
            <person name="Seitzer P.M."/>
            <person name="Tritt A."/>
            <person name="Larsen D."/>
            <person name="Krusor M."/>
            <person name="Yao A.I."/>
            <person name="Wu D."/>
            <person name="Madern D."/>
            <person name="Eisen J.A."/>
            <person name="Darling A.E."/>
            <person name="Facciotti M.T."/>
        </authorList>
    </citation>
    <scope>NUCLEOTIDE SEQUENCE [LARGE SCALE GENOMIC DNA]</scope>
    <source>
        <strain evidence="1 2">JCM 14848</strain>
    </source>
</reference>
<dbReference type="AlphaFoldDB" id="M0DFV9"/>
<accession>M0DFV9</accession>
<dbReference type="InParanoid" id="M0DFV9"/>
<protein>
    <submittedName>
        <fullName evidence="1">Uncharacterized protein</fullName>
    </submittedName>
</protein>
<proteinExistence type="predicted"/>
<name>M0DFV9_HALPD</name>
<keyword evidence="2" id="KW-1185">Reference proteome</keyword>
<dbReference type="Proteomes" id="UP000011513">
    <property type="component" value="Unassembled WGS sequence"/>
</dbReference>